<dbReference type="AlphaFoldDB" id="A0A8E0TRL8"/>
<reference evidence="3" key="1">
    <citation type="journal article" date="2013" name="Genome Announc.">
        <title>Draft Genome Sequence of the Dimorphic Prosthecate Bacterium Brevundimonas abyssalis TAR-001T.</title>
        <authorList>
            <person name="Tsubouchi T."/>
            <person name="Nishi S."/>
            <person name="Usui K."/>
            <person name="Shimane Y."/>
            <person name="Takaki Y."/>
            <person name="Maruyama T."/>
            <person name="Hatada Y."/>
        </authorList>
    </citation>
    <scope>NUCLEOTIDE SEQUENCE [LARGE SCALE GENOMIC DNA]</scope>
    <source>
        <strain evidence="3">TAR-001</strain>
    </source>
</reference>
<proteinExistence type="predicted"/>
<evidence type="ECO:0000313" key="2">
    <source>
        <dbReference type="EMBL" id="GAD59813.1"/>
    </source>
</evidence>
<feature type="region of interest" description="Disordered" evidence="1">
    <location>
        <begin position="684"/>
        <end position="731"/>
    </location>
</feature>
<comment type="caution">
    <text evidence="2">The sequence shown here is derived from an EMBL/GenBank/DDBJ whole genome shotgun (WGS) entry which is preliminary data.</text>
</comment>
<gene>
    <name evidence="2" type="ORF">MBEBAB_2063</name>
</gene>
<dbReference type="Proteomes" id="UP000016569">
    <property type="component" value="Unassembled WGS sequence"/>
</dbReference>
<dbReference type="EMBL" id="BATC01000039">
    <property type="protein sequence ID" value="GAD59813.1"/>
    <property type="molecule type" value="Genomic_DNA"/>
</dbReference>
<dbReference type="AntiFam" id="ANF00080">
    <property type="entry name" value="Shadow ORF (opposite dnaE)"/>
</dbReference>
<evidence type="ECO:0000313" key="3">
    <source>
        <dbReference type="Proteomes" id="UP000016569"/>
    </source>
</evidence>
<keyword evidence="3" id="KW-1185">Reference proteome</keyword>
<organism evidence="2 3">
    <name type="scientific">Brevundimonas abyssalis TAR-001</name>
    <dbReference type="NCBI Taxonomy" id="1391729"/>
    <lineage>
        <taxon>Bacteria</taxon>
        <taxon>Pseudomonadati</taxon>
        <taxon>Pseudomonadota</taxon>
        <taxon>Alphaproteobacteria</taxon>
        <taxon>Caulobacterales</taxon>
        <taxon>Caulobacteraceae</taxon>
        <taxon>Brevundimonas</taxon>
    </lineage>
</organism>
<evidence type="ECO:0000256" key="1">
    <source>
        <dbReference type="SAM" id="MobiDB-lite"/>
    </source>
</evidence>
<sequence>MDAQAHDRLLHGCIDGAGGIAEEAHLSVRRLGPHPHQHRGAGLQHLAAGAQLLGREQAFELAGGVREGDEGEFLPRPGAGPLLTTAHHARHVERLVPRLGQTQGLGHESHALAALQHLGHVLQRVTGQVEADGRQFLVQLLRPNPRLHRRKSRPRGAGLIPAEQADLRRGALGGHALAIGHQLVGLLEQLTPVRMDAVKGAGPGQVLQRALVDAARIDPLEEVEDVGERPALLPHGLHVAHGLQPHVTDGAQRIEHRPLALIVKGHVEIGRGGVDVRRPDRHLEAPGVLIEHRQLVGIRDIQAHGGGEELHRMVGLQPAGLERDHRVGGGVRLVEAVTGELGHQIEDAARLLLRDSLFRRALGEARPLEVHLLLFLLAHGAAQQIGLAQAVAGQDLGDLHHLLLVDDDAVGLGQHLGQAGVQIVHLGPPEFAVDIGVDHLHWAGSIQGDQGRDLLDGAAAHLAQGVAHALGFQLEHPHRLARGHQLIGARIIQRQAAPVLRRAPPLQIAPRAVQHRQGLQAEEVELHETRRFHPFHVELGGGNVGPRILIQRHQLGQRPVGDHHPRRVGRGVAVQPFQLQRRVQQVAHRRLGGPGLLQARLDLDGLGQGYRIGGVGGHHLGQTVHLPQRHLQHPAHVAQHGPRLQGAEGDDLGHPVGAVVLLDVGDDLLSPLLTEVDVEIGHGDPFGIQEPLEQQAEPDGVKVGDGQRPGHQRPGARAPAGPHGDAVGLGPFDEVRHDQEVAGEAHLLDDGHLPLQPRPVFLFGRRQRQAVQPGLQALASLVRQFVGLVAARAGVEPGQDRRAGLHQKRTAAGDLYGVVASLRQVGEQGPHVGGGLEPVLARHPAAVVLADKGPVGDAHQASWDFACRASA</sequence>
<name>A0A8E0TRL8_9CAUL</name>
<protein>
    <submittedName>
        <fullName evidence="2">Uncharacterized protein</fullName>
    </submittedName>
</protein>
<accession>A0A8E0TRL8</accession>
<dbReference type="AntiFam" id="ANF00234">
    <property type="entry name" value="Shadow ORF (opposite dnaE1)"/>
</dbReference>